<comment type="caution">
    <text evidence="3">The sequence shown here is derived from an EMBL/GenBank/DDBJ whole genome shotgun (WGS) entry which is preliminary data.</text>
</comment>
<evidence type="ECO:0000313" key="4">
    <source>
        <dbReference type="Proteomes" id="UP001237642"/>
    </source>
</evidence>
<proteinExistence type="predicted"/>
<feature type="transmembrane region" description="Helical" evidence="2">
    <location>
        <begin position="179"/>
        <end position="205"/>
    </location>
</feature>
<keyword evidence="3" id="KW-0649">Protein kinase inhibitor</keyword>
<dbReference type="GO" id="GO:0004860">
    <property type="term" value="F:protein kinase inhibitor activity"/>
    <property type="evidence" value="ECO:0007669"/>
    <property type="project" value="UniProtKB-KW"/>
</dbReference>
<dbReference type="Proteomes" id="UP001237642">
    <property type="component" value="Unassembled WGS sequence"/>
</dbReference>
<dbReference type="EMBL" id="JAUIZM010000005">
    <property type="protein sequence ID" value="KAK1383294.1"/>
    <property type="molecule type" value="Genomic_DNA"/>
</dbReference>
<reference evidence="3" key="1">
    <citation type="submission" date="2023-02" db="EMBL/GenBank/DDBJ databases">
        <title>Genome of toxic invasive species Heracleum sosnowskyi carries increased number of genes despite the absence of recent whole-genome duplications.</title>
        <authorList>
            <person name="Schelkunov M."/>
            <person name="Shtratnikova V."/>
            <person name="Makarenko M."/>
            <person name="Klepikova A."/>
            <person name="Omelchenko D."/>
            <person name="Novikova G."/>
            <person name="Obukhova E."/>
            <person name="Bogdanov V."/>
            <person name="Penin A."/>
            <person name="Logacheva M."/>
        </authorList>
    </citation>
    <scope>NUCLEOTIDE SEQUENCE</scope>
    <source>
        <strain evidence="3">Hsosn_3</strain>
        <tissue evidence="3">Leaf</tissue>
    </source>
</reference>
<evidence type="ECO:0000256" key="1">
    <source>
        <dbReference type="SAM" id="MobiDB-lite"/>
    </source>
</evidence>
<accession>A0AAD8IE17</accession>
<feature type="transmembrane region" description="Helical" evidence="2">
    <location>
        <begin position="12"/>
        <end position="31"/>
    </location>
</feature>
<gene>
    <name evidence="3" type="ORF">POM88_021029</name>
</gene>
<dbReference type="AlphaFoldDB" id="A0AAD8IE17"/>
<dbReference type="PANTHER" id="PTHR31133">
    <property type="entry name" value="MEMBRANE PROTEIN"/>
    <property type="match status" value="1"/>
</dbReference>
<keyword evidence="4" id="KW-1185">Reference proteome</keyword>
<feature type="compositionally biased region" description="Polar residues" evidence="1">
    <location>
        <begin position="548"/>
        <end position="567"/>
    </location>
</feature>
<keyword evidence="2" id="KW-0472">Membrane</keyword>
<evidence type="ECO:0000256" key="2">
    <source>
        <dbReference type="SAM" id="Phobius"/>
    </source>
</evidence>
<organism evidence="3 4">
    <name type="scientific">Heracleum sosnowskyi</name>
    <dbReference type="NCBI Taxonomy" id="360622"/>
    <lineage>
        <taxon>Eukaryota</taxon>
        <taxon>Viridiplantae</taxon>
        <taxon>Streptophyta</taxon>
        <taxon>Embryophyta</taxon>
        <taxon>Tracheophyta</taxon>
        <taxon>Spermatophyta</taxon>
        <taxon>Magnoliopsida</taxon>
        <taxon>eudicotyledons</taxon>
        <taxon>Gunneridae</taxon>
        <taxon>Pentapetalae</taxon>
        <taxon>asterids</taxon>
        <taxon>campanulids</taxon>
        <taxon>Apiales</taxon>
        <taxon>Apiaceae</taxon>
        <taxon>Apioideae</taxon>
        <taxon>apioid superclade</taxon>
        <taxon>Tordylieae</taxon>
        <taxon>Tordyliinae</taxon>
        <taxon>Heracleum</taxon>
    </lineage>
</organism>
<feature type="transmembrane region" description="Helical" evidence="2">
    <location>
        <begin position="76"/>
        <end position="106"/>
    </location>
</feature>
<dbReference type="InterPro" id="IPR040229">
    <property type="entry name" value="At3g27390-like"/>
</dbReference>
<feature type="transmembrane region" description="Helical" evidence="2">
    <location>
        <begin position="226"/>
        <end position="247"/>
    </location>
</feature>
<keyword evidence="2" id="KW-0812">Transmembrane</keyword>
<reference evidence="3" key="2">
    <citation type="submission" date="2023-05" db="EMBL/GenBank/DDBJ databases">
        <authorList>
            <person name="Schelkunov M.I."/>
        </authorList>
    </citation>
    <scope>NUCLEOTIDE SEQUENCE</scope>
    <source>
        <strain evidence="3">Hsosn_3</strain>
        <tissue evidence="3">Leaf</tissue>
    </source>
</reference>
<feature type="transmembrane region" description="Helical" evidence="2">
    <location>
        <begin position="37"/>
        <end position="64"/>
    </location>
</feature>
<protein>
    <submittedName>
        <fullName evidence="3">Cyclin-dependent kinase inhibitor 1-like</fullName>
    </submittedName>
</protein>
<feature type="region of interest" description="Disordered" evidence="1">
    <location>
        <begin position="542"/>
        <end position="577"/>
    </location>
</feature>
<keyword evidence="2" id="KW-1133">Transmembrane helix</keyword>
<feature type="transmembrane region" description="Helical" evidence="2">
    <location>
        <begin position="253"/>
        <end position="272"/>
    </location>
</feature>
<name>A0AAD8IE17_9APIA</name>
<dbReference type="PANTHER" id="PTHR31133:SF12">
    <property type="entry name" value="MEMBRANE PROTEIN"/>
    <property type="match status" value="1"/>
</dbReference>
<sequence length="577" mass="64368">MIIIFIDFLKLLHVIFSFFFALIVGVIKSILVGPFAALILIIGNSVVILGLLPAHVTWTVYTLFKTKRFDSLLKVALLFALPVLFGIWVALGIVSSVLIGLGYGFLNPWISAFEAFRHEESSECQKFFHCLVDGTWETITGSGTGVRDFGDMCYHSYPVYLKEFRESTGSHDPQPLRLIHIPGCIIVGILGLLVEIPMYTAIAIVKSPYLLFKGWQRLTHDLFHREGLFLETGCIPVAGLSIIAWPIIVVGHIATAILSSIFIGLYGTVIVYQERSFQRGLAYIIAMVSEFDEYTNDWLYLREGSIIPKPRYRKRTSPYSDPSNHTISIGSVIKEAPPVLMENMSPFRSVGETINEVKMVQVWGNIMRSKELRGKELLDANLITVADLYDWLNAKNSEEGAIIGIGLPSYCFYYMIVNSIRAGSAGIMILDDLVVNDQNRPQDKLVDWFYQPVMVLKEQIRGIEENELKYLEKYLLFGADPNRMMAWDNGSSIPQDAVKVAQLGGIARRMVGLVKSTSKFPTYRRRFRQVVKSLVIHELAKEAGSTGQGTNSPASGVTGQETSTQASVKLGASDELV</sequence>
<evidence type="ECO:0000313" key="3">
    <source>
        <dbReference type="EMBL" id="KAK1383294.1"/>
    </source>
</evidence>